<evidence type="ECO:0000256" key="1">
    <source>
        <dbReference type="ARBA" id="ARBA00004167"/>
    </source>
</evidence>
<gene>
    <name evidence="8" type="primary">hflK</name>
    <name evidence="8" type="ORF">Pan265_15770</name>
</gene>
<evidence type="ECO:0000256" key="6">
    <source>
        <dbReference type="RuleBase" id="RU364113"/>
    </source>
</evidence>
<dbReference type="InterPro" id="IPR001107">
    <property type="entry name" value="Band_7"/>
</dbReference>
<dbReference type="AlphaFoldDB" id="A0A518BXP3"/>
<feature type="domain" description="Band 7" evidence="7">
    <location>
        <begin position="47"/>
        <end position="229"/>
    </location>
</feature>
<dbReference type="KEGG" id="mcad:Pan265_15770"/>
<keyword evidence="4 6" id="KW-1133">Transmembrane helix</keyword>
<dbReference type="InterPro" id="IPR036013">
    <property type="entry name" value="Band_7/SPFH_dom_sf"/>
</dbReference>
<dbReference type="GO" id="GO:0006508">
    <property type="term" value="P:proteolysis"/>
    <property type="evidence" value="ECO:0007669"/>
    <property type="project" value="UniProtKB-KW"/>
</dbReference>
<dbReference type="PANTHER" id="PTHR43327">
    <property type="entry name" value="STOMATIN-LIKE PROTEIN 2, MITOCHONDRIAL"/>
    <property type="match status" value="1"/>
</dbReference>
<accession>A0A518BXP3</accession>
<dbReference type="Proteomes" id="UP000320386">
    <property type="component" value="Chromosome"/>
</dbReference>
<dbReference type="Pfam" id="PF01145">
    <property type="entry name" value="Band_7"/>
    <property type="match status" value="1"/>
</dbReference>
<keyword evidence="3 6" id="KW-0812">Transmembrane</keyword>
<keyword evidence="5 6" id="KW-0472">Membrane</keyword>
<evidence type="ECO:0000259" key="7">
    <source>
        <dbReference type="SMART" id="SM00244"/>
    </source>
</evidence>
<sequence length="345" mass="37769">MAPPPPSPGQPPEMNPADIIALLWKRYAAGVTPIVIVILLMGVGAWTSVYTVATEGEAVVKRFGRVARVAEPGLNFKLPFFIETATFVPTERVLKEEFGFRTVEPGQRTTYTKTAQDLEVSLMLTGDLNVIDVEWVVQYQIADPVKFLHSVRAPVETLRDIAEATMRQIVGNRVASDVLTIGRTQIAVEMKEGLTRSLDAYDIGIAITSIELQDVLPPERVKPAFDDVNAAQQERERLINEAERSRNQVLARAEGEALQLVAQAEGYAAERVNTARGQAERYLALLEAYEAAPQVTRQRMFLEAIDDVLPAVGQIYVIEPGQTGPLPLLNLGNGQPANATKGGSR</sequence>
<evidence type="ECO:0000256" key="4">
    <source>
        <dbReference type="ARBA" id="ARBA00022989"/>
    </source>
</evidence>
<dbReference type="EMBL" id="CP036280">
    <property type="protein sequence ID" value="QDU71724.1"/>
    <property type="molecule type" value="Genomic_DNA"/>
</dbReference>
<dbReference type="OrthoDB" id="9779595at2"/>
<evidence type="ECO:0000313" key="9">
    <source>
        <dbReference type="Proteomes" id="UP000320386"/>
    </source>
</evidence>
<dbReference type="InterPro" id="IPR010201">
    <property type="entry name" value="HflK"/>
</dbReference>
<dbReference type="CDD" id="cd03404">
    <property type="entry name" value="SPFH_HflK"/>
    <property type="match status" value="1"/>
</dbReference>
<protein>
    <recommendedName>
        <fullName evidence="6">Protein HflK</fullName>
    </recommendedName>
</protein>
<dbReference type="GO" id="GO:0016020">
    <property type="term" value="C:membrane"/>
    <property type="evidence" value="ECO:0007669"/>
    <property type="project" value="UniProtKB-SubCell"/>
</dbReference>
<comment type="function">
    <text evidence="6">HflC and HflK could encode or regulate a protease.</text>
</comment>
<reference evidence="8 9" key="1">
    <citation type="submission" date="2019-02" db="EMBL/GenBank/DDBJ databases">
        <title>Deep-cultivation of Planctomycetes and their phenomic and genomic characterization uncovers novel biology.</title>
        <authorList>
            <person name="Wiegand S."/>
            <person name="Jogler M."/>
            <person name="Boedeker C."/>
            <person name="Pinto D."/>
            <person name="Vollmers J."/>
            <person name="Rivas-Marin E."/>
            <person name="Kohn T."/>
            <person name="Peeters S.H."/>
            <person name="Heuer A."/>
            <person name="Rast P."/>
            <person name="Oberbeckmann S."/>
            <person name="Bunk B."/>
            <person name="Jeske O."/>
            <person name="Meyerdierks A."/>
            <person name="Storesund J.E."/>
            <person name="Kallscheuer N."/>
            <person name="Luecker S."/>
            <person name="Lage O.M."/>
            <person name="Pohl T."/>
            <person name="Merkel B.J."/>
            <person name="Hornburger P."/>
            <person name="Mueller R.-W."/>
            <person name="Bruemmer F."/>
            <person name="Labrenz M."/>
            <person name="Spormann A.M."/>
            <person name="Op den Camp H."/>
            <person name="Overmann J."/>
            <person name="Amann R."/>
            <person name="Jetten M.S.M."/>
            <person name="Mascher T."/>
            <person name="Medema M.H."/>
            <person name="Devos D.P."/>
            <person name="Kaster A.-K."/>
            <person name="Ovreas L."/>
            <person name="Rohde M."/>
            <person name="Galperin M.Y."/>
            <person name="Jogler C."/>
        </authorList>
    </citation>
    <scope>NUCLEOTIDE SEQUENCE [LARGE SCALE GENOMIC DNA]</scope>
    <source>
        <strain evidence="8 9">Pan265</strain>
    </source>
</reference>
<comment type="subunit">
    <text evidence="6">HflC and HflK may interact to form a multimeric complex.</text>
</comment>
<keyword evidence="8" id="KW-0645">Protease</keyword>
<evidence type="ECO:0000256" key="3">
    <source>
        <dbReference type="ARBA" id="ARBA00022692"/>
    </source>
</evidence>
<keyword evidence="9" id="KW-1185">Reference proteome</keyword>
<dbReference type="PANTHER" id="PTHR43327:SF2">
    <property type="entry name" value="MODULATOR OF FTSH PROTEASE HFLK"/>
    <property type="match status" value="1"/>
</dbReference>
<evidence type="ECO:0000313" key="8">
    <source>
        <dbReference type="EMBL" id="QDU71724.1"/>
    </source>
</evidence>
<keyword evidence="8" id="KW-0378">Hydrolase</keyword>
<dbReference type="RefSeq" id="WP_145445928.1">
    <property type="nucleotide sequence ID" value="NZ_CP036280.1"/>
</dbReference>
<comment type="subcellular location">
    <subcellularLocation>
        <location evidence="1">Membrane</location>
        <topology evidence="1">Single-pass membrane protein</topology>
    </subcellularLocation>
</comment>
<dbReference type="NCBIfam" id="TIGR01933">
    <property type="entry name" value="hflK"/>
    <property type="match status" value="1"/>
</dbReference>
<dbReference type="Gene3D" id="3.30.479.30">
    <property type="entry name" value="Band 7 domain"/>
    <property type="match status" value="1"/>
</dbReference>
<evidence type="ECO:0000256" key="2">
    <source>
        <dbReference type="ARBA" id="ARBA00006971"/>
    </source>
</evidence>
<feature type="transmembrane region" description="Helical" evidence="6">
    <location>
        <begin position="31"/>
        <end position="53"/>
    </location>
</feature>
<comment type="similarity">
    <text evidence="2 6">Belongs to the band 7/mec-2 family. HflK subfamily.</text>
</comment>
<proteinExistence type="inferred from homology"/>
<dbReference type="InterPro" id="IPR050710">
    <property type="entry name" value="Band7/mec-2_domain"/>
</dbReference>
<evidence type="ECO:0000256" key="5">
    <source>
        <dbReference type="ARBA" id="ARBA00023136"/>
    </source>
</evidence>
<dbReference type="SMART" id="SM00244">
    <property type="entry name" value="PHB"/>
    <property type="match status" value="1"/>
</dbReference>
<organism evidence="8 9">
    <name type="scientific">Mucisphaera calidilacus</name>
    <dbReference type="NCBI Taxonomy" id="2527982"/>
    <lineage>
        <taxon>Bacteria</taxon>
        <taxon>Pseudomonadati</taxon>
        <taxon>Planctomycetota</taxon>
        <taxon>Phycisphaerae</taxon>
        <taxon>Phycisphaerales</taxon>
        <taxon>Phycisphaeraceae</taxon>
        <taxon>Mucisphaera</taxon>
    </lineage>
</organism>
<dbReference type="GO" id="GO:0008233">
    <property type="term" value="F:peptidase activity"/>
    <property type="evidence" value="ECO:0007669"/>
    <property type="project" value="UniProtKB-KW"/>
</dbReference>
<dbReference type="SUPFAM" id="SSF117892">
    <property type="entry name" value="Band 7/SPFH domain"/>
    <property type="match status" value="1"/>
</dbReference>
<name>A0A518BXP3_9BACT</name>